<dbReference type="AlphaFoldDB" id="A0A6G4TSZ9"/>
<evidence type="ECO:0000313" key="2">
    <source>
        <dbReference type="EMBL" id="NGN63149.1"/>
    </source>
</evidence>
<accession>A0A6G4TSZ9</accession>
<keyword evidence="3" id="KW-1185">Reference proteome</keyword>
<gene>
    <name evidence="2" type="ORF">G5C51_04405</name>
</gene>
<evidence type="ECO:0000256" key="1">
    <source>
        <dbReference type="SAM" id="Phobius"/>
    </source>
</evidence>
<proteinExistence type="predicted"/>
<organism evidence="2 3">
    <name type="scientific">Streptomyces coryli</name>
    <dbReference type="NCBI Taxonomy" id="1128680"/>
    <lineage>
        <taxon>Bacteria</taxon>
        <taxon>Bacillati</taxon>
        <taxon>Actinomycetota</taxon>
        <taxon>Actinomycetes</taxon>
        <taxon>Kitasatosporales</taxon>
        <taxon>Streptomycetaceae</taxon>
        <taxon>Streptomyces</taxon>
    </lineage>
</organism>
<keyword evidence="1" id="KW-0812">Transmembrane</keyword>
<protein>
    <submittedName>
        <fullName evidence="2">Uncharacterized protein</fullName>
    </submittedName>
</protein>
<reference evidence="2 3" key="1">
    <citation type="submission" date="2020-02" db="EMBL/GenBank/DDBJ databases">
        <title>Whole-genome analyses of novel actinobacteria.</title>
        <authorList>
            <person name="Sahin N."/>
        </authorList>
    </citation>
    <scope>NUCLEOTIDE SEQUENCE [LARGE SCALE GENOMIC DNA]</scope>
    <source>
        <strain evidence="2 3">A7024</strain>
    </source>
</reference>
<keyword evidence="1" id="KW-0472">Membrane</keyword>
<keyword evidence="1" id="KW-1133">Transmembrane helix</keyword>
<feature type="transmembrane region" description="Helical" evidence="1">
    <location>
        <begin position="23"/>
        <end position="45"/>
    </location>
</feature>
<comment type="caution">
    <text evidence="2">The sequence shown here is derived from an EMBL/GenBank/DDBJ whole genome shotgun (WGS) entry which is preliminary data.</text>
</comment>
<sequence>MTAHRAVASRGGVLAFHHVLTSWPFIAGCVLFTVGAALAGFPWLVSAHFAADAVVFTGERLRANAAARRGRPLYADCPLCERLTAQDASARIARLPEVAAGSKESDR</sequence>
<dbReference type="Proteomes" id="UP000481583">
    <property type="component" value="Unassembled WGS sequence"/>
</dbReference>
<dbReference type="PROSITE" id="PS51257">
    <property type="entry name" value="PROKAR_LIPOPROTEIN"/>
    <property type="match status" value="1"/>
</dbReference>
<dbReference type="RefSeq" id="WP_165231943.1">
    <property type="nucleotide sequence ID" value="NZ_JAAKZV010000010.1"/>
</dbReference>
<dbReference type="EMBL" id="JAAKZV010000010">
    <property type="protein sequence ID" value="NGN63149.1"/>
    <property type="molecule type" value="Genomic_DNA"/>
</dbReference>
<name>A0A6G4TSZ9_9ACTN</name>
<evidence type="ECO:0000313" key="3">
    <source>
        <dbReference type="Proteomes" id="UP000481583"/>
    </source>
</evidence>